<dbReference type="InterPro" id="IPR029058">
    <property type="entry name" value="AB_hydrolase_fold"/>
</dbReference>
<dbReference type="EMBL" id="FZMP01000240">
    <property type="protein sequence ID" value="SNQ62816.1"/>
    <property type="molecule type" value="Genomic_DNA"/>
</dbReference>
<dbReference type="AlphaFoldDB" id="A0A284VU37"/>
<dbReference type="STRING" id="1392998.ANME2D_01131"/>
<dbReference type="PANTHER" id="PTHR46623">
    <property type="entry name" value="CARBOXYMETHYLENEBUTENOLIDASE-RELATED"/>
    <property type="match status" value="1"/>
</dbReference>
<protein>
    <submittedName>
        <fullName evidence="2">Dienelactone hydrolase</fullName>
    </submittedName>
</protein>
<dbReference type="InterPro" id="IPR051049">
    <property type="entry name" value="Dienelactone_hydrolase-like"/>
</dbReference>
<name>A0A284VU37_9EURY</name>
<evidence type="ECO:0000259" key="1">
    <source>
        <dbReference type="Pfam" id="PF01738"/>
    </source>
</evidence>
<evidence type="ECO:0000313" key="2">
    <source>
        <dbReference type="EMBL" id="SNQ62816.1"/>
    </source>
</evidence>
<dbReference type="Proteomes" id="UP000218615">
    <property type="component" value="Unassembled WGS sequence"/>
</dbReference>
<dbReference type="SUPFAM" id="SSF53474">
    <property type="entry name" value="alpha/beta-Hydrolases"/>
    <property type="match status" value="1"/>
</dbReference>
<proteinExistence type="predicted"/>
<dbReference type="OrthoDB" id="33195at2157"/>
<feature type="domain" description="Dienelactone hydrolase" evidence="1">
    <location>
        <begin position="104"/>
        <end position="250"/>
    </location>
</feature>
<keyword evidence="2" id="KW-0378">Hydrolase</keyword>
<keyword evidence="3" id="KW-1185">Reference proteome</keyword>
<dbReference type="Gene3D" id="3.40.50.1820">
    <property type="entry name" value="alpha/beta hydrolase"/>
    <property type="match status" value="1"/>
</dbReference>
<dbReference type="Pfam" id="PF01738">
    <property type="entry name" value="DLH"/>
    <property type="match status" value="1"/>
</dbReference>
<dbReference type="GO" id="GO:0016787">
    <property type="term" value="F:hydrolase activity"/>
    <property type="evidence" value="ECO:0007669"/>
    <property type="project" value="UniProtKB-KW"/>
</dbReference>
<gene>
    <name evidence="2" type="ORF">MNV_90030</name>
</gene>
<accession>A0A284VU37</accession>
<organism evidence="2 3">
    <name type="scientific">Candidatus Methanoperedens nitratireducens</name>
    <dbReference type="NCBI Taxonomy" id="1392998"/>
    <lineage>
        <taxon>Archaea</taxon>
        <taxon>Methanobacteriati</taxon>
        <taxon>Methanobacteriota</taxon>
        <taxon>Stenosarchaea group</taxon>
        <taxon>Methanomicrobia</taxon>
        <taxon>Methanosarcinales</taxon>
        <taxon>ANME-2 cluster</taxon>
        <taxon>Candidatus Methanoperedentaceae</taxon>
        <taxon>Candidatus Methanoperedens</taxon>
    </lineage>
</organism>
<dbReference type="PANTHER" id="PTHR46623:SF6">
    <property type="entry name" value="ALPHA_BETA-HYDROLASES SUPERFAMILY PROTEIN"/>
    <property type="match status" value="1"/>
</dbReference>
<dbReference type="RefSeq" id="WP_096207328.1">
    <property type="nucleotide sequence ID" value="NZ_FZMP01000240.1"/>
</dbReference>
<evidence type="ECO:0000313" key="3">
    <source>
        <dbReference type="Proteomes" id="UP000218615"/>
    </source>
</evidence>
<dbReference type="InterPro" id="IPR002925">
    <property type="entry name" value="Dienelactn_hydro"/>
</dbReference>
<sequence length="254" mass="28362">MYEDVNFWLDDSLVVISGCTGNMDSSTTGGYQAKGTTVNITSGNMAYPAYLAAPSEEGKKPAVVLVHSNQGLEPVYRNLTDRLASEGYVVLSPQWQTFEQRPGDETIERLLRDSVAYLRTRPDVNGNIGLTGFCAGGRYTMLFLPQIDDFKSGVAFYGFPYSGGFANQSMPVDMIEQLNVPLLMIHGTHDRSSPIADIYRYATELNASGKYFELKVYQGQPHRFMTENGELSQSFAARDAYREMATFFDRTLRE</sequence>
<reference evidence="3" key="1">
    <citation type="submission" date="2017-06" db="EMBL/GenBank/DDBJ databases">
        <authorList>
            <person name="Cremers G."/>
        </authorList>
    </citation>
    <scope>NUCLEOTIDE SEQUENCE [LARGE SCALE GENOMIC DNA]</scope>
</reference>